<dbReference type="Proteomes" id="UP000663852">
    <property type="component" value="Unassembled WGS sequence"/>
</dbReference>
<evidence type="ECO:0000256" key="2">
    <source>
        <dbReference type="SAM" id="MobiDB-lite"/>
    </source>
</evidence>
<dbReference type="InterPro" id="IPR004276">
    <property type="entry name" value="GlycoTrans_28_N"/>
</dbReference>
<dbReference type="Proteomes" id="UP000663828">
    <property type="component" value="Unassembled WGS sequence"/>
</dbReference>
<dbReference type="Pfam" id="PF06722">
    <property type="entry name" value="EryCIII-like_C"/>
    <property type="match status" value="1"/>
</dbReference>
<dbReference type="InterPro" id="IPR002213">
    <property type="entry name" value="UDP_glucos_trans"/>
</dbReference>
<evidence type="ECO:0000313" key="6">
    <source>
        <dbReference type="EMBL" id="CAF1254675.1"/>
    </source>
</evidence>
<name>A0A813PSG3_ADIRI</name>
<dbReference type="SUPFAM" id="SSF49785">
    <property type="entry name" value="Galactose-binding domain-like"/>
    <property type="match status" value="1"/>
</dbReference>
<dbReference type="InterPro" id="IPR010610">
    <property type="entry name" value="EryCIII-like_C"/>
</dbReference>
<dbReference type="EMBL" id="CAJNOJ010000182">
    <property type="protein sequence ID" value="CAF1254675.1"/>
    <property type="molecule type" value="Genomic_DNA"/>
</dbReference>
<evidence type="ECO:0000256" key="1">
    <source>
        <dbReference type="ARBA" id="ARBA00022679"/>
    </source>
</evidence>
<dbReference type="InterPro" id="IPR008979">
    <property type="entry name" value="Galactose-bd-like_sf"/>
</dbReference>
<dbReference type="Gene3D" id="2.60.120.260">
    <property type="entry name" value="Galactose-binding domain-like"/>
    <property type="match status" value="1"/>
</dbReference>
<dbReference type="AlphaFoldDB" id="A0A813PSG3"/>
<evidence type="ECO:0008006" key="8">
    <source>
        <dbReference type="Google" id="ProtNLM"/>
    </source>
</evidence>
<feature type="domain" description="Erythromycin biosynthesis protein CIII-like C-terminal" evidence="4">
    <location>
        <begin position="545"/>
        <end position="651"/>
    </location>
</feature>
<sequence length="987" mass="109381">MTTNSKDLTYIDFNHGWKCYYQRSNDSTIASASNPDQCWSPIDLPHVTKVNADVGQWWYMKQFEWSAIDQESQQEIYIRFKTSDTKSDVTATIWMNNKQVYSGSLSSLKKPVEISPKFLHKDNKHDNILLIRCFDNASLTFQVSLLIHAKLICATGQVMTDEQMDNSEHRSMNILDYTVSLDNNDGRIDLVFNPELKSKSTSKSLIQQNEIMVPHNRTTNETTDEDILVPRLAIVILIVGTRGDVQPFIALGQALHQVGHRVRIATHETFRSFVRGNGLEFYPLAGDPADLMAFMVKNAGIIPSMSCILEGDLVKKRRCLADILASTWLACIADDDETKAPFTAEAIIANPPSFGHVHCAEKLQIPLHIMFTMPWTPTTQFPHPLANIASSIGLKETINLYSYDVIEMLTWTGMRDIVNSFRKKTLGLRELHVRQAINVLIDESVPHTYCWSPSLVAKPKDWGAHIDVSGFFFLNLGSSYTNPPDDLLRFLGINHDGTCIGDSIVPPIYVGFGSITGHDSRRILKVVIDAAEQTECRVLLSGLAVDTDRLPPDIFRIGNVPHDWLFQYVCAVCHHGGAGTTAAGLRAGKPTIIIPFFGDQFFWGNVIEKSGAGPQALPGKSITSSQLAAAFRFVQKPSTRAAAERVRDGILKEDGCAAAIYAFHANLPLKRLHSDLEPTFAACYYLDNYNMQISRPVAQVLVAAGVVQEYELRHHITREWRFEHDNRVHLVTHGIVEHSEKAISSMFIDTAEDLKRAVNNDDPVKGTLEGVGTVAKGVGLGLGHLTIGCLSLYGEMTDALDVITSLYDPYSNPKARERPRVTDFKSGAKAAGLALYNGWKDGITGIVKQPRAGYQRHGALGTAAGSLIATVNVALKPTVGTLSSITWLSRGTYASVRKTIETYRNEGRQISSKLFDASSTNGEQTMHDDAGASYSATVKTASARSGFHPKVCQHILDEFERVKREQEQEASVKTGKKHRLSDFFSKK</sequence>
<dbReference type="Pfam" id="PF03033">
    <property type="entry name" value="Glyco_transf_28"/>
    <property type="match status" value="1"/>
</dbReference>
<gene>
    <name evidence="6" type="ORF">EDS130_LOCUS28177</name>
    <name evidence="5" type="ORF">XAT740_LOCUS876</name>
</gene>
<comment type="caution">
    <text evidence="5">The sequence shown here is derived from an EMBL/GenBank/DDBJ whole genome shotgun (WGS) entry which is preliminary data.</text>
</comment>
<keyword evidence="1" id="KW-0808">Transferase</keyword>
<protein>
    <recommendedName>
        <fullName evidence="8">Glycosyltransferase family 28 N-terminal domain-containing protein</fullName>
    </recommendedName>
</protein>
<keyword evidence="7" id="KW-1185">Reference proteome</keyword>
<dbReference type="CDD" id="cd03784">
    <property type="entry name" value="GT1_Gtf-like"/>
    <property type="match status" value="1"/>
</dbReference>
<accession>A0A813PSG3</accession>
<dbReference type="FunFam" id="3.40.50.2000:FF:000009">
    <property type="entry name" value="Sterol 3-beta-glucosyltransferase UGT80A2"/>
    <property type="match status" value="1"/>
</dbReference>
<dbReference type="SUPFAM" id="SSF53756">
    <property type="entry name" value="UDP-Glycosyltransferase/glycogen phosphorylase"/>
    <property type="match status" value="1"/>
</dbReference>
<organism evidence="5 7">
    <name type="scientific">Adineta ricciae</name>
    <name type="common">Rotifer</name>
    <dbReference type="NCBI Taxonomy" id="249248"/>
    <lineage>
        <taxon>Eukaryota</taxon>
        <taxon>Metazoa</taxon>
        <taxon>Spiralia</taxon>
        <taxon>Gnathifera</taxon>
        <taxon>Rotifera</taxon>
        <taxon>Eurotatoria</taxon>
        <taxon>Bdelloidea</taxon>
        <taxon>Adinetida</taxon>
        <taxon>Adinetidae</taxon>
        <taxon>Adineta</taxon>
    </lineage>
</organism>
<dbReference type="OrthoDB" id="5835829at2759"/>
<evidence type="ECO:0000313" key="5">
    <source>
        <dbReference type="EMBL" id="CAF0759870.1"/>
    </source>
</evidence>
<proteinExistence type="predicted"/>
<dbReference type="InterPro" id="IPR050426">
    <property type="entry name" value="Glycosyltransferase_28"/>
</dbReference>
<feature type="domain" description="Glycosyltransferase family 28 N-terminal" evidence="3">
    <location>
        <begin position="234"/>
        <end position="380"/>
    </location>
</feature>
<dbReference type="GO" id="GO:0005975">
    <property type="term" value="P:carbohydrate metabolic process"/>
    <property type="evidence" value="ECO:0007669"/>
    <property type="project" value="InterPro"/>
</dbReference>
<feature type="region of interest" description="Disordered" evidence="2">
    <location>
        <begin position="965"/>
        <end position="987"/>
    </location>
</feature>
<reference evidence="5" key="1">
    <citation type="submission" date="2021-02" db="EMBL/GenBank/DDBJ databases">
        <authorList>
            <person name="Nowell W R."/>
        </authorList>
    </citation>
    <scope>NUCLEOTIDE SEQUENCE</scope>
</reference>
<evidence type="ECO:0000313" key="7">
    <source>
        <dbReference type="Proteomes" id="UP000663828"/>
    </source>
</evidence>
<dbReference type="PANTHER" id="PTHR48050">
    <property type="entry name" value="STEROL 3-BETA-GLUCOSYLTRANSFERASE"/>
    <property type="match status" value="1"/>
</dbReference>
<dbReference type="Gene3D" id="3.40.50.2000">
    <property type="entry name" value="Glycogen Phosphorylase B"/>
    <property type="match status" value="2"/>
</dbReference>
<dbReference type="EMBL" id="CAJNOR010000025">
    <property type="protein sequence ID" value="CAF0759870.1"/>
    <property type="molecule type" value="Genomic_DNA"/>
</dbReference>
<dbReference type="GO" id="GO:0016906">
    <property type="term" value="F:sterol 3-beta-glucosyltransferase activity"/>
    <property type="evidence" value="ECO:0007669"/>
    <property type="project" value="UniProtKB-ARBA"/>
</dbReference>
<evidence type="ECO:0000259" key="4">
    <source>
        <dbReference type="Pfam" id="PF06722"/>
    </source>
</evidence>
<dbReference type="PANTHER" id="PTHR48050:SF13">
    <property type="entry name" value="STEROL 3-BETA-GLUCOSYLTRANSFERASE UGT80A2"/>
    <property type="match status" value="1"/>
</dbReference>
<evidence type="ECO:0000259" key="3">
    <source>
        <dbReference type="Pfam" id="PF03033"/>
    </source>
</evidence>
<dbReference type="FunFam" id="3.40.50.2000:FF:000163">
    <property type="entry name" value="Sterol 3-beta-glucosyltransferase"/>
    <property type="match status" value="1"/>
</dbReference>